<proteinExistence type="predicted"/>
<evidence type="ECO:0000256" key="1">
    <source>
        <dbReference type="SAM" id="MobiDB-lite"/>
    </source>
</evidence>
<accession>A0A9D5BEJ0</accession>
<organism evidence="2 3">
    <name type="scientific">Pisum sativum</name>
    <name type="common">Garden pea</name>
    <name type="synonym">Lathyrus oleraceus</name>
    <dbReference type="NCBI Taxonomy" id="3888"/>
    <lineage>
        <taxon>Eukaryota</taxon>
        <taxon>Viridiplantae</taxon>
        <taxon>Streptophyta</taxon>
        <taxon>Embryophyta</taxon>
        <taxon>Tracheophyta</taxon>
        <taxon>Spermatophyta</taxon>
        <taxon>Magnoliopsida</taxon>
        <taxon>eudicotyledons</taxon>
        <taxon>Gunneridae</taxon>
        <taxon>Pentapetalae</taxon>
        <taxon>rosids</taxon>
        <taxon>fabids</taxon>
        <taxon>Fabales</taxon>
        <taxon>Fabaceae</taxon>
        <taxon>Papilionoideae</taxon>
        <taxon>50 kb inversion clade</taxon>
        <taxon>NPAAA clade</taxon>
        <taxon>Hologalegina</taxon>
        <taxon>IRL clade</taxon>
        <taxon>Fabeae</taxon>
        <taxon>Lathyrus</taxon>
    </lineage>
</organism>
<comment type="caution">
    <text evidence="2">The sequence shown here is derived from an EMBL/GenBank/DDBJ whole genome shotgun (WGS) entry which is preliminary data.</text>
</comment>
<feature type="compositionally biased region" description="Acidic residues" evidence="1">
    <location>
        <begin position="38"/>
        <end position="55"/>
    </location>
</feature>
<feature type="region of interest" description="Disordered" evidence="1">
    <location>
        <begin position="36"/>
        <end position="58"/>
    </location>
</feature>
<dbReference type="Proteomes" id="UP001058974">
    <property type="component" value="Chromosome 1"/>
</dbReference>
<dbReference type="EMBL" id="JAMSHJ010000001">
    <property type="protein sequence ID" value="KAI5441969.1"/>
    <property type="molecule type" value="Genomic_DNA"/>
</dbReference>
<evidence type="ECO:0000313" key="2">
    <source>
        <dbReference type="EMBL" id="KAI5441969.1"/>
    </source>
</evidence>
<name>A0A9D5BEJ0_PEA</name>
<gene>
    <name evidence="2" type="ORF">KIW84_011146</name>
</gene>
<evidence type="ECO:0000313" key="3">
    <source>
        <dbReference type="Proteomes" id="UP001058974"/>
    </source>
</evidence>
<sequence>MGNSALGGSLCNDMNFPCQLKLGRHVAIKVIKKKENKLEDEDEEEHEDEDEDENEIPNNLTKVTYTISDWSKCELEYRISNNCNITSFTLRDHGKILDIHNHFTIRKVEPNHLETSHFEHKLDYSGGEVELMKLKSTFDRSRPGNEWRGFTESSFLFYHTGGTNRGLVVVEQKKKSKDKKPFMVTVAHYYFIHDFYLNQFKIDIGLSVIVKVESLKNEGLYSTLEGPTQHPAAALIYMMDEVKRTGVWKPTFCPHCATLAEQQSSRAKGSFNRRAINNDGTFKGNGSGNMIQGDFNQFTICRK</sequence>
<dbReference type="AlphaFoldDB" id="A0A9D5BEJ0"/>
<reference evidence="2 3" key="1">
    <citation type="journal article" date="2022" name="Nat. Genet.">
        <title>Improved pea reference genome and pan-genome highlight genomic features and evolutionary characteristics.</title>
        <authorList>
            <person name="Yang T."/>
            <person name="Liu R."/>
            <person name="Luo Y."/>
            <person name="Hu S."/>
            <person name="Wang D."/>
            <person name="Wang C."/>
            <person name="Pandey M.K."/>
            <person name="Ge S."/>
            <person name="Xu Q."/>
            <person name="Li N."/>
            <person name="Li G."/>
            <person name="Huang Y."/>
            <person name="Saxena R.K."/>
            <person name="Ji Y."/>
            <person name="Li M."/>
            <person name="Yan X."/>
            <person name="He Y."/>
            <person name="Liu Y."/>
            <person name="Wang X."/>
            <person name="Xiang C."/>
            <person name="Varshney R.K."/>
            <person name="Ding H."/>
            <person name="Gao S."/>
            <person name="Zong X."/>
        </authorList>
    </citation>
    <scope>NUCLEOTIDE SEQUENCE [LARGE SCALE GENOMIC DNA]</scope>
    <source>
        <strain evidence="2 3">cv. Zhongwan 6</strain>
    </source>
</reference>
<dbReference type="Gramene" id="Psat01G0114600-T1">
    <property type="protein sequence ID" value="KAI5441969.1"/>
    <property type="gene ID" value="KIW84_011146"/>
</dbReference>
<protein>
    <submittedName>
        <fullName evidence="2">Uncharacterized protein</fullName>
    </submittedName>
</protein>
<keyword evidence="3" id="KW-1185">Reference proteome</keyword>